<evidence type="ECO:0000313" key="2">
    <source>
        <dbReference type="EMBL" id="CAG2215218.1"/>
    </source>
</evidence>
<sequence length="287" mass="31918">MKIYTIVLILKLILQNASLTVGKYQKREENFIIESNKKIRLVNLTSVGRMSETQCANVCLQNSDNCCEITYATSTRECKLGQSGCCHTIFDDMSGSNLLHTRRKYGEYTKILFVSNGGVLGEWADEEFCTKGHYAIGYKMKIEWPHEIDNTELNAIEIICGSRGGDRCGDKASSGQQKWGDWTGEALCPANTFMTSFSLQVQKNNDESEDNTGANHVKFKCRNFKDSGSDFDLSYPPGYGPYGSYGEWSDACPVNSAICGIKTKIHPNKGLGVDDTALNDVKFFCCD</sequence>
<feature type="chain" id="PRO_5035944354" evidence="1">
    <location>
        <begin position="23"/>
        <end position="287"/>
    </location>
</feature>
<dbReference type="Gene3D" id="2.100.10.20">
    <property type="entry name" value="Vitelline membrane outer layer protein I (VOMI)"/>
    <property type="match status" value="1"/>
</dbReference>
<protein>
    <submittedName>
        <fullName evidence="2">Uncharacterized protein</fullName>
    </submittedName>
</protein>
<dbReference type="OrthoDB" id="6108093at2759"/>
<name>A0A8S3S047_MYTED</name>
<dbReference type="EMBL" id="CAJPWZ010001438">
    <property type="protein sequence ID" value="CAG2215218.1"/>
    <property type="molecule type" value="Genomic_DNA"/>
</dbReference>
<dbReference type="Proteomes" id="UP000683360">
    <property type="component" value="Unassembled WGS sequence"/>
</dbReference>
<accession>A0A8S3S047</accession>
<dbReference type="PANTHER" id="PTHR18841:SF0">
    <property type="entry name" value="VITELLINE MEMBRANE OUTER LAYER 1 HOMOLOG A-RELATED"/>
    <property type="match status" value="1"/>
</dbReference>
<organism evidence="2 3">
    <name type="scientific">Mytilus edulis</name>
    <name type="common">Blue mussel</name>
    <dbReference type="NCBI Taxonomy" id="6550"/>
    <lineage>
        <taxon>Eukaryota</taxon>
        <taxon>Metazoa</taxon>
        <taxon>Spiralia</taxon>
        <taxon>Lophotrochozoa</taxon>
        <taxon>Mollusca</taxon>
        <taxon>Bivalvia</taxon>
        <taxon>Autobranchia</taxon>
        <taxon>Pteriomorphia</taxon>
        <taxon>Mytilida</taxon>
        <taxon>Mytiloidea</taxon>
        <taxon>Mytilidae</taxon>
        <taxon>Mytilinae</taxon>
        <taxon>Mytilus</taxon>
    </lineage>
</organism>
<evidence type="ECO:0000313" key="3">
    <source>
        <dbReference type="Proteomes" id="UP000683360"/>
    </source>
</evidence>
<gene>
    <name evidence="2" type="ORF">MEDL_29037</name>
</gene>
<dbReference type="Pfam" id="PF03762">
    <property type="entry name" value="VOMI"/>
    <property type="match status" value="1"/>
</dbReference>
<feature type="signal peptide" evidence="1">
    <location>
        <begin position="1"/>
        <end position="22"/>
    </location>
</feature>
<keyword evidence="3" id="KW-1185">Reference proteome</keyword>
<evidence type="ECO:0000256" key="1">
    <source>
        <dbReference type="SAM" id="SignalP"/>
    </source>
</evidence>
<dbReference type="SUPFAM" id="SSF51092">
    <property type="entry name" value="Vitelline membrane outer protein-I (VMO-I)"/>
    <property type="match status" value="1"/>
</dbReference>
<dbReference type="InterPro" id="IPR036706">
    <property type="entry name" value="VOMI_sf"/>
</dbReference>
<keyword evidence="1" id="KW-0732">Signal</keyword>
<dbReference type="PANTHER" id="PTHR18841">
    <property type="entry name" value="VITELLINE MEMBRANE OUTER LAYER PROTEIN I-RELATED"/>
    <property type="match status" value="1"/>
</dbReference>
<reference evidence="2" key="1">
    <citation type="submission" date="2021-03" db="EMBL/GenBank/DDBJ databases">
        <authorList>
            <person name="Bekaert M."/>
        </authorList>
    </citation>
    <scope>NUCLEOTIDE SEQUENCE</scope>
</reference>
<dbReference type="InterPro" id="IPR005515">
    <property type="entry name" value="VOMI"/>
</dbReference>
<proteinExistence type="predicted"/>
<dbReference type="GO" id="GO:0005615">
    <property type="term" value="C:extracellular space"/>
    <property type="evidence" value="ECO:0007669"/>
    <property type="project" value="TreeGrafter"/>
</dbReference>
<comment type="caution">
    <text evidence="2">The sequence shown here is derived from an EMBL/GenBank/DDBJ whole genome shotgun (WGS) entry which is preliminary data.</text>
</comment>
<dbReference type="AlphaFoldDB" id="A0A8S3S047"/>